<gene>
    <name evidence="3" type="ORF">BDV96DRAFT_575410</name>
</gene>
<dbReference type="PANTHER" id="PTHR15141">
    <property type="entry name" value="TRANSCRIPTION ELONGATION FACTOR B POLYPEPTIDE 3"/>
    <property type="match status" value="1"/>
</dbReference>
<dbReference type="AlphaFoldDB" id="A0A6A5Z8J6"/>
<dbReference type="Gene3D" id="6.10.250.3180">
    <property type="match status" value="1"/>
</dbReference>
<dbReference type="EMBL" id="ML977323">
    <property type="protein sequence ID" value="KAF2115404.1"/>
    <property type="molecule type" value="Genomic_DNA"/>
</dbReference>
<dbReference type="OrthoDB" id="21513at2759"/>
<protein>
    <submittedName>
        <fullName evidence="3">RNA polymerase II transcription factor SIII subunit A-domain-containing protein</fullName>
    </submittedName>
</protein>
<dbReference type="GO" id="GO:0070449">
    <property type="term" value="C:elongin complex"/>
    <property type="evidence" value="ECO:0007669"/>
    <property type="project" value="InterPro"/>
</dbReference>
<evidence type="ECO:0000256" key="1">
    <source>
        <dbReference type="SAM" id="Coils"/>
    </source>
</evidence>
<evidence type="ECO:0000256" key="2">
    <source>
        <dbReference type="SAM" id="MobiDB-lite"/>
    </source>
</evidence>
<keyword evidence="1" id="KW-0175">Coiled coil</keyword>
<dbReference type="InterPro" id="IPR051870">
    <property type="entry name" value="Elongin-A_domain"/>
</dbReference>
<dbReference type="GO" id="GO:0006368">
    <property type="term" value="P:transcription elongation by RNA polymerase II"/>
    <property type="evidence" value="ECO:0007669"/>
    <property type="project" value="InterPro"/>
</dbReference>
<reference evidence="3" key="1">
    <citation type="journal article" date="2020" name="Stud. Mycol.">
        <title>101 Dothideomycetes genomes: a test case for predicting lifestyles and emergence of pathogens.</title>
        <authorList>
            <person name="Haridas S."/>
            <person name="Albert R."/>
            <person name="Binder M."/>
            <person name="Bloem J."/>
            <person name="Labutti K."/>
            <person name="Salamov A."/>
            <person name="Andreopoulos B."/>
            <person name="Baker S."/>
            <person name="Barry K."/>
            <person name="Bills G."/>
            <person name="Bluhm B."/>
            <person name="Cannon C."/>
            <person name="Castanera R."/>
            <person name="Culley D."/>
            <person name="Daum C."/>
            <person name="Ezra D."/>
            <person name="Gonzalez J."/>
            <person name="Henrissat B."/>
            <person name="Kuo A."/>
            <person name="Liang C."/>
            <person name="Lipzen A."/>
            <person name="Lutzoni F."/>
            <person name="Magnuson J."/>
            <person name="Mondo S."/>
            <person name="Nolan M."/>
            <person name="Ohm R."/>
            <person name="Pangilinan J."/>
            <person name="Park H.-J."/>
            <person name="Ramirez L."/>
            <person name="Alfaro M."/>
            <person name="Sun H."/>
            <person name="Tritt A."/>
            <person name="Yoshinaga Y."/>
            <person name="Zwiers L.-H."/>
            <person name="Turgeon B."/>
            <person name="Goodwin S."/>
            <person name="Spatafora J."/>
            <person name="Crous P."/>
            <person name="Grigoriev I."/>
        </authorList>
    </citation>
    <scope>NUCLEOTIDE SEQUENCE</scope>
    <source>
        <strain evidence="3">CBS 627.86</strain>
    </source>
</reference>
<evidence type="ECO:0000313" key="4">
    <source>
        <dbReference type="Proteomes" id="UP000799770"/>
    </source>
</evidence>
<dbReference type="PANTHER" id="PTHR15141:SF76">
    <property type="entry name" value="TRANSCRIPTION ELONGATION FACTOR B POLYPEPTIDE 3"/>
    <property type="match status" value="1"/>
</dbReference>
<keyword evidence="4" id="KW-1185">Reference proteome</keyword>
<evidence type="ECO:0000313" key="3">
    <source>
        <dbReference type="EMBL" id="KAF2115404.1"/>
    </source>
</evidence>
<feature type="region of interest" description="Disordered" evidence="2">
    <location>
        <begin position="143"/>
        <end position="179"/>
    </location>
</feature>
<organism evidence="3 4">
    <name type="scientific">Lophiotrema nucula</name>
    <dbReference type="NCBI Taxonomy" id="690887"/>
    <lineage>
        <taxon>Eukaryota</taxon>
        <taxon>Fungi</taxon>
        <taxon>Dikarya</taxon>
        <taxon>Ascomycota</taxon>
        <taxon>Pezizomycotina</taxon>
        <taxon>Dothideomycetes</taxon>
        <taxon>Pleosporomycetidae</taxon>
        <taxon>Pleosporales</taxon>
        <taxon>Lophiotremataceae</taxon>
        <taxon>Lophiotrema</taxon>
    </lineage>
</organism>
<feature type="coiled-coil region" evidence="1">
    <location>
        <begin position="106"/>
        <end position="137"/>
    </location>
</feature>
<name>A0A6A5Z8J6_9PLEO</name>
<sequence>MSSPPALDHHPRAAPTLYDLSKTRLVQNIHMLTDIGDLPYTFLAPILRHIQNPNQLLELETNCPQIVGETGELWLKFIKRDIPEWDKKPHQPRDEKNWAKVYRRLKRDADAEVMRQEEQLREQMRALQNNKSQNQTMIVEARTGYDPTARRKGFGSRGSGSSGWGSSSSNPPPPKTTGKVAFDKLKRAMYDQKLARPKAAQMPTHLLEQRRGVVKAAPERMVRMQEAEAPKTMLVPRRASQAGFSSESSTSRPNITARPSLQGSSSSPKPQRPTLGADQHFRAGRLGTPSGGAPVVKRKREAPSPFMAPKKRKPQ</sequence>
<dbReference type="InterPro" id="IPR010684">
    <property type="entry name" value="RNA_pol_II_trans_fac_SIII_A"/>
</dbReference>
<feature type="region of interest" description="Disordered" evidence="2">
    <location>
        <begin position="225"/>
        <end position="315"/>
    </location>
</feature>
<dbReference type="Proteomes" id="UP000799770">
    <property type="component" value="Unassembled WGS sequence"/>
</dbReference>
<accession>A0A6A5Z8J6</accession>
<feature type="compositionally biased region" description="Polar residues" evidence="2">
    <location>
        <begin position="242"/>
        <end position="269"/>
    </location>
</feature>
<proteinExistence type="predicted"/>
<dbReference type="Pfam" id="PF06881">
    <property type="entry name" value="Elongin_A"/>
    <property type="match status" value="1"/>
</dbReference>